<feature type="region of interest" description="Disordered" evidence="5">
    <location>
        <begin position="1"/>
        <end position="48"/>
    </location>
</feature>
<feature type="compositionally biased region" description="Polar residues" evidence="5">
    <location>
        <begin position="314"/>
        <end position="328"/>
    </location>
</feature>
<evidence type="ECO:0000256" key="3">
    <source>
        <dbReference type="ARBA" id="ARBA00022771"/>
    </source>
</evidence>
<feature type="compositionally biased region" description="Polar residues" evidence="5">
    <location>
        <begin position="1414"/>
        <end position="1428"/>
    </location>
</feature>
<reference evidence="7" key="1">
    <citation type="submission" date="2020-05" db="UniProtKB">
        <authorList>
            <consortium name="EnsemblMetazoa"/>
        </authorList>
    </citation>
    <scope>IDENTIFICATION</scope>
    <source>
        <strain evidence="7">Jacobina</strain>
    </source>
</reference>
<feature type="region of interest" description="Disordered" evidence="5">
    <location>
        <begin position="90"/>
        <end position="156"/>
    </location>
</feature>
<dbReference type="GO" id="GO:0008270">
    <property type="term" value="F:zinc ion binding"/>
    <property type="evidence" value="ECO:0007669"/>
    <property type="project" value="UniProtKB-KW"/>
</dbReference>
<keyword evidence="4" id="KW-0862">Zinc</keyword>
<feature type="compositionally biased region" description="Polar residues" evidence="5">
    <location>
        <begin position="184"/>
        <end position="198"/>
    </location>
</feature>
<dbReference type="PANTHER" id="PTHR24403:SF67">
    <property type="entry name" value="FI01116P-RELATED"/>
    <property type="match status" value="1"/>
</dbReference>
<feature type="compositionally biased region" description="Basic and acidic residues" evidence="5">
    <location>
        <begin position="144"/>
        <end position="156"/>
    </location>
</feature>
<keyword evidence="1" id="KW-0479">Metal-binding</keyword>
<dbReference type="InterPro" id="IPR050688">
    <property type="entry name" value="Zinc_finger/UBP_domain"/>
</dbReference>
<sequence>MSNGTNQSKASTPEPVSSTGQLDSESSGKFEGNDVTNTSNEAETSKDTITKEWLEGILANMLNPNNVTKDKLMDIMKNVLDEKKFAQVKSIMDSDDEKAEEKDEPSKEDKNETVSEKADPVVETEASDSTAPKPKPRKKPTKKKTSELDKLNEDIRTMFISEGVLTATGRRMCTELRKKTVCYTETSPPTSPKGNDNEAQAEADPPQPVPGPSKKGRKRKATDTAQEPNQKEDASVSDIAKKLNINRMLKVELKKLKDSEIPQNAPVKKGKKKAQKAENDASSVSDSPTPPKKKIRRRNSIWFRNPPKKKGKNTRTASSGNETDSVFETTEPPPPKKRPGPKSKTQIQQPAEIKSKPAPMDIDVSAIKKEPSKQSFAIKNTDPSITALNHKSCKICTYSGKQIVTHYVKDHPLNEVFCSRLPRNISDFLRKNEKGMLYAESYNMKLNYAGSKIFGHCIFCREEMYEQPNRWITHFTKHTGEFEYICSCNFKTWSQKVMRAHVKKCEERGSYVFNEIVLNNEQLIKAFMCGDCNYLQLLEENVRNHIITEHTTCPKVHKVILLNFCDETVKKNHQTFLEMYKHNMTSGDETQEGGVFKSTDEKENEPTTSKSIFDDISKSIPNESGSGIANKLHERFGEMGKESVVIKTEDTASEELLLSDMTQTEDTTSIPDMGDAPMPNAENPIEYDDDEWEDIESDSDESVMSQSGRPGRSKKLARLAQKIGAKGNVKRKSEPMVEDKSPKKTKTDLPSTAVSNEDQSHPTVICKTESTATEFYKVENFQYQIVNDETQYHCLMPKCMFISSAVELFIDHLIKVHDDDTWSGYCDLCKEDKFPVSRSMITEFHHLVNDHPWKKPTDAPEAPAQPQLLTPTVPAPMVTEIKEEVKPTIRLRRLSGDKLSVQSDDSFKIPTTPTTLRSVTIRRVSQSPDLSRSTSPISGSPPTNLSNLSSFSSPNFNAQSPLSRSILIKRTNSIDTPNTSSTSTAQIHTVPASLSSFSMTSPIRSPTFSISTAKPTSSIVTVTSNANAVSVPAKISLRRSTISTDILPGVISRVDMMNELKPWIKQPCCKVPHAIMRMLQREVLYAPFKCMGTECWFFTTNEVEMAEHLRCHDQISEEQSERATITDTSSWLECAYCDYMAGSRNDLMMHLKKEHLYCEYICPKCFFRACNANYVARHLQVYHKTNISVLHIKSDYVNNTISNPVTCVKENVQLLLCKTCNLKFLNYVHFEQHINNHASHSFDCGFCSSLIPNDYMKKHMFCHLIGNFECIYCEFATNNRNSLAQHMCDKHPNRPLLYYNREEPQEQVDKFKLSTFDDFCQFRVTTEFIARESLPKTSNKAPVCIPVVKHTSSVAPTLPTPSTSSTVAANQESMPLVILNVVSLNEKSQPKTPPTSSLAIKDVCTLSRDNPGTPLTITSVSGSSSLDQHSVKAPETTPSTPSLVLEAVTVSKEEFEKQSFDFSTSLSRAIADWVSKTGVPQTELLKCSEMECDFQGKFKGTSWSTLIDPTRMLYSNALNASMSSGMLRVLCGVISKRTGRNAISASCVTTRERLSRKWWSIAQRLFTNGLGTVWYRLQMLSPVELTWSVPGIPVRKRLSNLRRIL</sequence>
<evidence type="ECO:0000313" key="8">
    <source>
        <dbReference type="Proteomes" id="UP000092461"/>
    </source>
</evidence>
<evidence type="ECO:0000259" key="6">
    <source>
        <dbReference type="PROSITE" id="PS00028"/>
    </source>
</evidence>
<evidence type="ECO:0000256" key="4">
    <source>
        <dbReference type="ARBA" id="ARBA00022833"/>
    </source>
</evidence>
<feature type="region of interest" description="Disordered" evidence="5">
    <location>
        <begin position="1414"/>
        <end position="1439"/>
    </location>
</feature>
<dbReference type="EMBL" id="AJWK01025860">
    <property type="status" value="NOT_ANNOTATED_CDS"/>
    <property type="molecule type" value="Genomic_DNA"/>
</dbReference>
<keyword evidence="2" id="KW-0677">Repeat</keyword>
<organism evidence="7 8">
    <name type="scientific">Lutzomyia longipalpis</name>
    <name type="common">Sand fly</name>
    <dbReference type="NCBI Taxonomy" id="7200"/>
    <lineage>
        <taxon>Eukaryota</taxon>
        <taxon>Metazoa</taxon>
        <taxon>Ecdysozoa</taxon>
        <taxon>Arthropoda</taxon>
        <taxon>Hexapoda</taxon>
        <taxon>Insecta</taxon>
        <taxon>Pterygota</taxon>
        <taxon>Neoptera</taxon>
        <taxon>Endopterygota</taxon>
        <taxon>Diptera</taxon>
        <taxon>Nematocera</taxon>
        <taxon>Psychodoidea</taxon>
        <taxon>Psychodidae</taxon>
        <taxon>Lutzomyia</taxon>
        <taxon>Lutzomyia</taxon>
    </lineage>
</organism>
<proteinExistence type="predicted"/>
<feature type="compositionally biased region" description="Basic and acidic residues" evidence="5">
    <location>
        <begin position="99"/>
        <end position="120"/>
    </location>
</feature>
<feature type="compositionally biased region" description="Low complexity" evidence="5">
    <location>
        <begin position="938"/>
        <end position="952"/>
    </location>
</feature>
<evidence type="ECO:0000256" key="2">
    <source>
        <dbReference type="ARBA" id="ARBA00022737"/>
    </source>
</evidence>
<keyword evidence="8" id="KW-1185">Reference proteome</keyword>
<feature type="compositionally biased region" description="Acidic residues" evidence="5">
    <location>
        <begin position="685"/>
        <end position="701"/>
    </location>
</feature>
<feature type="region of interest" description="Disordered" evidence="5">
    <location>
        <begin position="902"/>
        <end position="952"/>
    </location>
</feature>
<feature type="compositionally biased region" description="Basic and acidic residues" evidence="5">
    <location>
        <begin position="731"/>
        <end position="747"/>
    </location>
</feature>
<feature type="compositionally biased region" description="Polar residues" evidence="5">
    <location>
        <begin position="660"/>
        <end position="670"/>
    </location>
</feature>
<evidence type="ECO:0000256" key="1">
    <source>
        <dbReference type="ARBA" id="ARBA00022723"/>
    </source>
</evidence>
<accession>A0A1B0CSA8</accession>
<feature type="compositionally biased region" description="Basic residues" evidence="5">
    <location>
        <begin position="134"/>
        <end position="143"/>
    </location>
</feature>
<feature type="compositionally biased region" description="Polar residues" evidence="5">
    <location>
        <begin position="902"/>
        <end position="937"/>
    </location>
</feature>
<dbReference type="EnsemblMetazoa" id="LLOJ007757-RA">
    <property type="protein sequence ID" value="LLOJ007757-PA"/>
    <property type="gene ID" value="LLOJ007757"/>
</dbReference>
<dbReference type="PROSITE" id="PS00028">
    <property type="entry name" value="ZINC_FINGER_C2H2_1"/>
    <property type="match status" value="1"/>
</dbReference>
<dbReference type="InterPro" id="IPR013087">
    <property type="entry name" value="Znf_C2H2_type"/>
</dbReference>
<feature type="region of interest" description="Disordered" evidence="5">
    <location>
        <begin position="587"/>
        <end position="620"/>
    </location>
</feature>
<name>A0A1B0CSA8_LUTLO</name>
<feature type="compositionally biased region" description="Polar residues" evidence="5">
    <location>
        <begin position="1"/>
        <end position="25"/>
    </location>
</feature>
<evidence type="ECO:0000313" key="7">
    <source>
        <dbReference type="EnsemblMetazoa" id="LLOJ007757-PA"/>
    </source>
</evidence>
<feature type="compositionally biased region" description="Basic and acidic residues" evidence="5">
    <location>
        <begin position="249"/>
        <end position="260"/>
    </location>
</feature>
<protein>
    <recommendedName>
        <fullName evidence="6">C2H2-type domain-containing protein</fullName>
    </recommendedName>
</protein>
<dbReference type="PANTHER" id="PTHR24403">
    <property type="entry name" value="ZINC FINGER PROTEIN"/>
    <property type="match status" value="1"/>
</dbReference>
<dbReference type="SMART" id="SM00355">
    <property type="entry name" value="ZnF_C2H2"/>
    <property type="match status" value="10"/>
</dbReference>
<feature type="region of interest" description="Disordered" evidence="5">
    <location>
        <begin position="655"/>
        <end position="761"/>
    </location>
</feature>
<feature type="region of interest" description="Disordered" evidence="5">
    <location>
        <begin position="184"/>
        <end position="360"/>
    </location>
</feature>
<feature type="compositionally biased region" description="Polar residues" evidence="5">
    <location>
        <begin position="748"/>
        <end position="757"/>
    </location>
</feature>
<dbReference type="EMBL" id="AJWK01025861">
    <property type="status" value="NOT_ANNOTATED_CDS"/>
    <property type="molecule type" value="Genomic_DNA"/>
</dbReference>
<keyword evidence="3" id="KW-0863">Zinc-finger</keyword>
<dbReference type="GO" id="GO:0010468">
    <property type="term" value="P:regulation of gene expression"/>
    <property type="evidence" value="ECO:0007669"/>
    <property type="project" value="TreeGrafter"/>
</dbReference>
<dbReference type="EMBL" id="AJWK01025859">
    <property type="status" value="NOT_ANNOTATED_CDS"/>
    <property type="molecule type" value="Genomic_DNA"/>
</dbReference>
<dbReference type="VEuPathDB" id="VectorBase:LLOJ007757"/>
<dbReference type="EMBL" id="AJWK01025858">
    <property type="status" value="NOT_ANNOTATED_CDS"/>
    <property type="molecule type" value="Genomic_DNA"/>
</dbReference>
<feature type="domain" description="C2H2-type" evidence="6">
    <location>
        <begin position="1217"/>
        <end position="1237"/>
    </location>
</feature>
<dbReference type="GO" id="GO:0005634">
    <property type="term" value="C:nucleus"/>
    <property type="evidence" value="ECO:0007669"/>
    <property type="project" value="TreeGrafter"/>
</dbReference>
<evidence type="ECO:0000256" key="5">
    <source>
        <dbReference type="SAM" id="MobiDB-lite"/>
    </source>
</evidence>
<dbReference type="VEuPathDB" id="VectorBase:LLONM1_011606"/>
<dbReference type="Proteomes" id="UP000092461">
    <property type="component" value="Unassembled WGS sequence"/>
</dbReference>